<protein>
    <submittedName>
        <fullName evidence="2">RimJ/RimL family protein N-acetyltransferase</fullName>
    </submittedName>
</protein>
<comment type="caution">
    <text evidence="2">The sequence shown here is derived from an EMBL/GenBank/DDBJ whole genome shotgun (WGS) entry which is preliminary data.</text>
</comment>
<dbReference type="OrthoDB" id="6293260at2"/>
<evidence type="ECO:0000313" key="2">
    <source>
        <dbReference type="EMBL" id="PXW75127.1"/>
    </source>
</evidence>
<gene>
    <name evidence="2" type="ORF">C7451_10796</name>
</gene>
<dbReference type="GO" id="GO:0016747">
    <property type="term" value="F:acyltransferase activity, transferring groups other than amino-acyl groups"/>
    <property type="evidence" value="ECO:0007669"/>
    <property type="project" value="InterPro"/>
</dbReference>
<organism evidence="2 3">
    <name type="scientific">Blastomonas natatoria</name>
    <dbReference type="NCBI Taxonomy" id="34015"/>
    <lineage>
        <taxon>Bacteria</taxon>
        <taxon>Pseudomonadati</taxon>
        <taxon>Pseudomonadota</taxon>
        <taxon>Alphaproteobacteria</taxon>
        <taxon>Sphingomonadales</taxon>
        <taxon>Sphingomonadaceae</taxon>
        <taxon>Blastomonas</taxon>
    </lineage>
</organism>
<dbReference type="PROSITE" id="PS51186">
    <property type="entry name" value="GNAT"/>
    <property type="match status" value="1"/>
</dbReference>
<dbReference type="InterPro" id="IPR051531">
    <property type="entry name" value="N-acetyltransferase"/>
</dbReference>
<evidence type="ECO:0000313" key="3">
    <source>
        <dbReference type="Proteomes" id="UP000248014"/>
    </source>
</evidence>
<dbReference type="EMBL" id="QJJM01000007">
    <property type="protein sequence ID" value="PXW75127.1"/>
    <property type="molecule type" value="Genomic_DNA"/>
</dbReference>
<keyword evidence="3" id="KW-1185">Reference proteome</keyword>
<accession>A0A2V3V0C8</accession>
<sequence length="184" mass="20688">MINGPILVTERLILRPPGPEDFERWAEFCADEETMRFLGGVQPRSVAWRGLCSMAGAWHIRGYAMFSLVTRDTGEWIGRVGPWYPDGWPGEEVGWGVLRSHAGRGYALEAAVATIDYAFDLLGWESVIHTIDPANEASIALAERLGSTNQGPTRLPAPYQDHPVDRYGQTKAEWQVNRKKFVRF</sequence>
<evidence type="ECO:0000259" key="1">
    <source>
        <dbReference type="PROSITE" id="PS51186"/>
    </source>
</evidence>
<proteinExistence type="predicted"/>
<dbReference type="Proteomes" id="UP000248014">
    <property type="component" value="Unassembled WGS sequence"/>
</dbReference>
<dbReference type="InterPro" id="IPR016181">
    <property type="entry name" value="Acyl_CoA_acyltransferase"/>
</dbReference>
<dbReference type="PANTHER" id="PTHR43792">
    <property type="entry name" value="GNAT FAMILY, PUTATIVE (AFU_ORTHOLOGUE AFUA_3G00765)-RELATED-RELATED"/>
    <property type="match status" value="1"/>
</dbReference>
<dbReference type="PANTHER" id="PTHR43792:SF1">
    <property type="entry name" value="N-ACETYLTRANSFERASE DOMAIN-CONTAINING PROTEIN"/>
    <property type="match status" value="1"/>
</dbReference>
<dbReference type="AlphaFoldDB" id="A0A2V3V0C8"/>
<keyword evidence="2" id="KW-0808">Transferase</keyword>
<dbReference type="SUPFAM" id="SSF55729">
    <property type="entry name" value="Acyl-CoA N-acyltransferases (Nat)"/>
    <property type="match status" value="1"/>
</dbReference>
<dbReference type="InterPro" id="IPR000182">
    <property type="entry name" value="GNAT_dom"/>
</dbReference>
<feature type="domain" description="N-acetyltransferase" evidence="1">
    <location>
        <begin position="12"/>
        <end position="173"/>
    </location>
</feature>
<name>A0A2V3V0C8_9SPHN</name>
<dbReference type="Pfam" id="PF13302">
    <property type="entry name" value="Acetyltransf_3"/>
    <property type="match status" value="1"/>
</dbReference>
<dbReference type="RefSeq" id="WP_110298874.1">
    <property type="nucleotide sequence ID" value="NZ_QJJM01000007.1"/>
</dbReference>
<dbReference type="Gene3D" id="3.40.630.30">
    <property type="match status" value="1"/>
</dbReference>
<reference evidence="2 3" key="1">
    <citation type="submission" date="2018-05" db="EMBL/GenBank/DDBJ databases">
        <title>Genomic Encyclopedia of Type Strains, Phase IV (KMG-IV): sequencing the most valuable type-strain genomes for metagenomic binning, comparative biology and taxonomic classification.</title>
        <authorList>
            <person name="Goeker M."/>
        </authorList>
    </citation>
    <scope>NUCLEOTIDE SEQUENCE [LARGE SCALE GENOMIC DNA]</scope>
    <source>
        <strain evidence="2 3">DSM 3183</strain>
    </source>
</reference>